<dbReference type="Gramene" id="mRNA:HanXRQr2_Chr06g0262921">
    <property type="protein sequence ID" value="mRNA:HanXRQr2_Chr06g0262921"/>
    <property type="gene ID" value="HanXRQr2_Chr06g0262921"/>
</dbReference>
<feature type="compositionally biased region" description="Polar residues" evidence="1">
    <location>
        <begin position="194"/>
        <end position="224"/>
    </location>
</feature>
<accession>A0A251ULR0</accession>
<dbReference type="InterPro" id="IPR013083">
    <property type="entry name" value="Znf_RING/FYVE/PHD"/>
</dbReference>
<protein>
    <submittedName>
        <fullName evidence="3">Putative zinc finger, RING/FYVE/PHD-type</fullName>
    </submittedName>
    <submittedName>
        <fullName evidence="2">Transcription factor C2H2 family</fullName>
    </submittedName>
</protein>
<dbReference type="Gene3D" id="3.30.40.10">
    <property type="entry name" value="Zinc/RING finger domain, C3HC4 (zinc finger)"/>
    <property type="match status" value="1"/>
</dbReference>
<gene>
    <name evidence="3" type="ORF">HannXRQ_Chr05g0131701</name>
    <name evidence="2" type="ORF">HanXRQr2_Chr06g0262921</name>
</gene>
<proteinExistence type="predicted"/>
<dbReference type="PANTHER" id="PTHR31150:SF6">
    <property type="entry name" value="ZINC ION BINDING PROTEIN"/>
    <property type="match status" value="1"/>
</dbReference>
<evidence type="ECO:0000313" key="4">
    <source>
        <dbReference type="Proteomes" id="UP000215914"/>
    </source>
</evidence>
<dbReference type="EMBL" id="CM007894">
    <property type="protein sequence ID" value="OTG23989.1"/>
    <property type="molecule type" value="Genomic_DNA"/>
</dbReference>
<feature type="region of interest" description="Disordered" evidence="1">
    <location>
        <begin position="1"/>
        <end position="28"/>
    </location>
</feature>
<dbReference type="InParanoid" id="A0A251ULR0"/>
<reference evidence="2" key="3">
    <citation type="submission" date="2020-06" db="EMBL/GenBank/DDBJ databases">
        <title>Helianthus annuus Genome sequencing and assembly Release 2.</title>
        <authorList>
            <person name="Gouzy J."/>
            <person name="Langlade N."/>
            <person name="Munos S."/>
        </authorList>
    </citation>
    <scope>NUCLEOTIDE SEQUENCE</scope>
    <source>
        <tissue evidence="2">Leaves</tissue>
    </source>
</reference>
<feature type="region of interest" description="Disordered" evidence="1">
    <location>
        <begin position="77"/>
        <end position="273"/>
    </location>
</feature>
<organism evidence="3 4">
    <name type="scientific">Helianthus annuus</name>
    <name type="common">Common sunflower</name>
    <dbReference type="NCBI Taxonomy" id="4232"/>
    <lineage>
        <taxon>Eukaryota</taxon>
        <taxon>Viridiplantae</taxon>
        <taxon>Streptophyta</taxon>
        <taxon>Embryophyta</taxon>
        <taxon>Tracheophyta</taxon>
        <taxon>Spermatophyta</taxon>
        <taxon>Magnoliopsida</taxon>
        <taxon>eudicotyledons</taxon>
        <taxon>Gunneridae</taxon>
        <taxon>Pentapetalae</taxon>
        <taxon>asterids</taxon>
        <taxon>campanulids</taxon>
        <taxon>Asterales</taxon>
        <taxon>Asteraceae</taxon>
        <taxon>Asteroideae</taxon>
        <taxon>Heliantheae alliance</taxon>
        <taxon>Heliantheae</taxon>
        <taxon>Helianthus</taxon>
    </lineage>
</organism>
<dbReference type="EMBL" id="MNCJ02000321">
    <property type="protein sequence ID" value="KAF5802724.1"/>
    <property type="molecule type" value="Genomic_DNA"/>
</dbReference>
<feature type="compositionally biased region" description="Polar residues" evidence="1">
    <location>
        <begin position="108"/>
        <end position="120"/>
    </location>
</feature>
<dbReference type="Proteomes" id="UP000215914">
    <property type="component" value="Chromosome 5"/>
</dbReference>
<feature type="region of interest" description="Disordered" evidence="1">
    <location>
        <begin position="316"/>
        <end position="342"/>
    </location>
</feature>
<name>A0A251ULR0_HELAN</name>
<evidence type="ECO:0000256" key="1">
    <source>
        <dbReference type="SAM" id="MobiDB-lite"/>
    </source>
</evidence>
<evidence type="ECO:0000313" key="3">
    <source>
        <dbReference type="EMBL" id="OTG23989.1"/>
    </source>
</evidence>
<dbReference type="AlphaFoldDB" id="A0A251ULR0"/>
<dbReference type="OrthoDB" id="1887047at2759"/>
<reference evidence="2 4" key="1">
    <citation type="journal article" date="2017" name="Nature">
        <title>The sunflower genome provides insights into oil metabolism, flowering and Asterid evolution.</title>
        <authorList>
            <person name="Badouin H."/>
            <person name="Gouzy J."/>
            <person name="Grassa C.J."/>
            <person name="Murat F."/>
            <person name="Staton S.E."/>
            <person name="Cottret L."/>
            <person name="Lelandais-Briere C."/>
            <person name="Owens G.L."/>
            <person name="Carrere S."/>
            <person name="Mayjonade B."/>
            <person name="Legrand L."/>
            <person name="Gill N."/>
            <person name="Kane N.C."/>
            <person name="Bowers J.E."/>
            <person name="Hubner S."/>
            <person name="Bellec A."/>
            <person name="Berard A."/>
            <person name="Berges H."/>
            <person name="Blanchet N."/>
            <person name="Boniface M.C."/>
            <person name="Brunel D."/>
            <person name="Catrice O."/>
            <person name="Chaidir N."/>
            <person name="Claudel C."/>
            <person name="Donnadieu C."/>
            <person name="Faraut T."/>
            <person name="Fievet G."/>
            <person name="Helmstetter N."/>
            <person name="King M."/>
            <person name="Knapp S.J."/>
            <person name="Lai Z."/>
            <person name="Le Paslier M.C."/>
            <person name="Lippi Y."/>
            <person name="Lorenzon L."/>
            <person name="Mandel J.R."/>
            <person name="Marage G."/>
            <person name="Marchand G."/>
            <person name="Marquand E."/>
            <person name="Bret-Mestries E."/>
            <person name="Morien E."/>
            <person name="Nambeesan S."/>
            <person name="Nguyen T."/>
            <person name="Pegot-Espagnet P."/>
            <person name="Pouilly N."/>
            <person name="Raftis F."/>
            <person name="Sallet E."/>
            <person name="Schiex T."/>
            <person name="Thomas J."/>
            <person name="Vandecasteele C."/>
            <person name="Vares D."/>
            <person name="Vear F."/>
            <person name="Vautrin S."/>
            <person name="Crespi M."/>
            <person name="Mangin B."/>
            <person name="Burke J.M."/>
            <person name="Salse J."/>
            <person name="Munos S."/>
            <person name="Vincourt P."/>
            <person name="Rieseberg L.H."/>
            <person name="Langlade N.B."/>
        </authorList>
    </citation>
    <scope>NUCLEOTIDE SEQUENCE [LARGE SCALE GENOMIC DNA]</scope>
    <source>
        <strain evidence="4">cv. SF193</strain>
        <tissue evidence="2">Leaves</tissue>
    </source>
</reference>
<keyword evidence="4" id="KW-1185">Reference proteome</keyword>
<sequence>MEKVERSLQDQSGGNDDSRKNKKISMVASSKIGAARCSNKDKLVGLEHRLDKPLQQSNRTQVSKLHQVPAMKAKFQKTAVAGPDVKSSSVHNLKSKNPITHGTGPGVKSSSVHNSRSKNPVTEGAGPGANNLRSKTPITEGVGLGAKNLRSKTPITEGAGPGAKSSSVFNSRSKKPIAKSAGPGVKNAPVYNLRSKNPITEGATRSNLRSNVQKTDAQSASINIQKRKIPRKDSSKDSSVAMQKTKISKNSTKPIKKIETPKPLTASPAELDRKNHPLISQHELFLREPVYHVRWEGEDVENGPLGHNCVLCDKDLSRAPEDDDDDDDDDSEYNDDTQYDVDDEYYDEYDLNPPLLPAVDILSCGHAYHTECLQEVTPTEQSSDPQCILCYSLEE</sequence>
<reference evidence="3" key="2">
    <citation type="submission" date="2017-02" db="EMBL/GenBank/DDBJ databases">
        <title>Sunflower complete genome.</title>
        <authorList>
            <person name="Langlade N."/>
            <person name="Munos S."/>
        </authorList>
    </citation>
    <scope>NUCLEOTIDE SEQUENCE [LARGE SCALE GENOMIC DNA]</scope>
    <source>
        <tissue evidence="3">Leaves</tissue>
    </source>
</reference>
<feature type="compositionally biased region" description="Acidic residues" evidence="1">
    <location>
        <begin position="321"/>
        <end position="342"/>
    </location>
</feature>
<dbReference type="PANTHER" id="PTHR31150">
    <property type="entry name" value="EXPRESSED PROTEIN"/>
    <property type="match status" value="1"/>
</dbReference>
<feature type="compositionally biased region" description="Polar residues" evidence="1">
    <location>
        <begin position="86"/>
        <end position="100"/>
    </location>
</feature>
<evidence type="ECO:0000313" key="2">
    <source>
        <dbReference type="EMBL" id="KAF5802724.1"/>
    </source>
</evidence>